<evidence type="ECO:0000256" key="3">
    <source>
        <dbReference type="RuleBase" id="RU361235"/>
    </source>
</evidence>
<sequence length="505" mass="53341">MRNRSGATTVRSVVMVMLLVLLGACDAGAAAESGSDVVRIGQGQLRGVVDGDHRSFSGIPFAAPPVGDLRWRSPRPPASWDGIRDATRPGPACAQFDGNSRFLGSEDCLYLNVHAPTDATGRRPVMVWAHGGGFVSGSGGDYDATRLVQQGVVVVTLNYRLGALGFLAGGDDPAAGNYGLADQQAALRWVRDNIGAFGGDPGNVTLFGQSAGAFSVCAQLASPQARGLFQKAIIQSGPCADSFVTADVARERATRWAGGLGCADVACLRGKPARDVAEIDDEAVSTPFGRMRDMPWEPVAGTAILPAQPLDALAQGTAKGIPVVQGTTRDEMRSFVANEYDRRGTPLTAEQYPAAIAQVFGPDAPAVLAEYPVTRYPTPGIALATLLTDWGRKVGSCPALYADDVLNKTTVVYAYEFAHNDGSRIAHFDLGAAHSGDLPYLFGPANPANPLSEKMVSYWTRFARTGDPGWPRYNAGTVLSIGLDQIGEVNFTDDHHCAFWSSHSA</sequence>
<evidence type="ECO:0000259" key="4">
    <source>
        <dbReference type="Pfam" id="PF00135"/>
    </source>
</evidence>
<comment type="similarity">
    <text evidence="1 3">Belongs to the type-B carboxylesterase/lipase family.</text>
</comment>
<dbReference type="Proteomes" id="UP001597417">
    <property type="component" value="Unassembled WGS sequence"/>
</dbReference>
<dbReference type="InterPro" id="IPR002018">
    <property type="entry name" value="CarbesteraseB"/>
</dbReference>
<protein>
    <recommendedName>
        <fullName evidence="3">Carboxylic ester hydrolase</fullName>
        <ecNumber evidence="3">3.1.1.-</ecNumber>
    </recommendedName>
</protein>
<comment type="caution">
    <text evidence="5">The sequence shown here is derived from an EMBL/GenBank/DDBJ whole genome shotgun (WGS) entry which is preliminary data.</text>
</comment>
<dbReference type="PROSITE" id="PS00122">
    <property type="entry name" value="CARBOXYLESTERASE_B_1"/>
    <property type="match status" value="1"/>
</dbReference>
<name>A0ABW5FTP6_9PSEU</name>
<dbReference type="InterPro" id="IPR029058">
    <property type="entry name" value="AB_hydrolase_fold"/>
</dbReference>
<evidence type="ECO:0000256" key="1">
    <source>
        <dbReference type="ARBA" id="ARBA00005964"/>
    </source>
</evidence>
<organism evidence="5 6">
    <name type="scientific">Amycolatopsis pigmentata</name>
    <dbReference type="NCBI Taxonomy" id="450801"/>
    <lineage>
        <taxon>Bacteria</taxon>
        <taxon>Bacillati</taxon>
        <taxon>Actinomycetota</taxon>
        <taxon>Actinomycetes</taxon>
        <taxon>Pseudonocardiales</taxon>
        <taxon>Pseudonocardiaceae</taxon>
        <taxon>Amycolatopsis</taxon>
    </lineage>
</organism>
<feature type="chain" id="PRO_5045002117" description="Carboxylic ester hydrolase" evidence="3">
    <location>
        <begin position="30"/>
        <end position="505"/>
    </location>
</feature>
<feature type="signal peptide" evidence="3">
    <location>
        <begin position="1"/>
        <end position="29"/>
    </location>
</feature>
<evidence type="ECO:0000256" key="2">
    <source>
        <dbReference type="ARBA" id="ARBA00022801"/>
    </source>
</evidence>
<dbReference type="EMBL" id="JBHUKR010000007">
    <property type="protein sequence ID" value="MFD2417569.1"/>
    <property type="molecule type" value="Genomic_DNA"/>
</dbReference>
<dbReference type="SUPFAM" id="SSF53474">
    <property type="entry name" value="alpha/beta-Hydrolases"/>
    <property type="match status" value="1"/>
</dbReference>
<reference evidence="6" key="1">
    <citation type="journal article" date="2019" name="Int. J. Syst. Evol. Microbiol.">
        <title>The Global Catalogue of Microorganisms (GCM) 10K type strain sequencing project: providing services to taxonomists for standard genome sequencing and annotation.</title>
        <authorList>
            <consortium name="The Broad Institute Genomics Platform"/>
            <consortium name="The Broad Institute Genome Sequencing Center for Infectious Disease"/>
            <person name="Wu L."/>
            <person name="Ma J."/>
        </authorList>
    </citation>
    <scope>NUCLEOTIDE SEQUENCE [LARGE SCALE GENOMIC DNA]</scope>
    <source>
        <strain evidence="6">CGMCC 4.7645</strain>
    </source>
</reference>
<dbReference type="InterPro" id="IPR050309">
    <property type="entry name" value="Type-B_Carboxylest/Lipase"/>
</dbReference>
<feature type="domain" description="Carboxylesterase type B" evidence="4">
    <location>
        <begin position="36"/>
        <end position="500"/>
    </location>
</feature>
<dbReference type="EC" id="3.1.1.-" evidence="3"/>
<proteinExistence type="inferred from homology"/>
<evidence type="ECO:0000313" key="6">
    <source>
        <dbReference type="Proteomes" id="UP001597417"/>
    </source>
</evidence>
<dbReference type="PROSITE" id="PS51257">
    <property type="entry name" value="PROKAR_LIPOPROTEIN"/>
    <property type="match status" value="1"/>
</dbReference>
<accession>A0ABW5FTP6</accession>
<dbReference type="PANTHER" id="PTHR11559">
    <property type="entry name" value="CARBOXYLESTERASE"/>
    <property type="match status" value="1"/>
</dbReference>
<evidence type="ECO:0000313" key="5">
    <source>
        <dbReference type="EMBL" id="MFD2417569.1"/>
    </source>
</evidence>
<keyword evidence="3" id="KW-0732">Signal</keyword>
<dbReference type="InterPro" id="IPR019826">
    <property type="entry name" value="Carboxylesterase_B_AS"/>
</dbReference>
<dbReference type="RefSeq" id="WP_378265434.1">
    <property type="nucleotide sequence ID" value="NZ_JBHUKR010000007.1"/>
</dbReference>
<gene>
    <name evidence="5" type="ORF">ACFSXZ_14660</name>
</gene>
<keyword evidence="2 3" id="KW-0378">Hydrolase</keyword>
<dbReference type="Gene3D" id="3.40.50.1820">
    <property type="entry name" value="alpha/beta hydrolase"/>
    <property type="match status" value="1"/>
</dbReference>
<dbReference type="Pfam" id="PF00135">
    <property type="entry name" value="COesterase"/>
    <property type="match status" value="1"/>
</dbReference>
<keyword evidence="6" id="KW-1185">Reference proteome</keyword>